<organism evidence="2 3">
    <name type="scientific">Shouchella xiaoxiensis</name>
    <dbReference type="NCBI Taxonomy" id="766895"/>
    <lineage>
        <taxon>Bacteria</taxon>
        <taxon>Bacillati</taxon>
        <taxon>Bacillota</taxon>
        <taxon>Bacilli</taxon>
        <taxon>Bacillales</taxon>
        <taxon>Bacillaceae</taxon>
        <taxon>Shouchella</taxon>
    </lineage>
</organism>
<keyword evidence="3" id="KW-1185">Reference proteome</keyword>
<keyword evidence="1" id="KW-1133">Transmembrane helix</keyword>
<dbReference type="Proteomes" id="UP001179280">
    <property type="component" value="Unassembled WGS sequence"/>
</dbReference>
<protein>
    <submittedName>
        <fullName evidence="2">Membrane protein</fullName>
    </submittedName>
</protein>
<accession>A0ABS2SPD4</accession>
<keyword evidence="1" id="KW-0812">Transmembrane</keyword>
<name>A0ABS2SPD4_9BACI</name>
<evidence type="ECO:0000313" key="3">
    <source>
        <dbReference type="Proteomes" id="UP001179280"/>
    </source>
</evidence>
<dbReference type="EMBL" id="JAFBCV010000001">
    <property type="protein sequence ID" value="MBM7837378.1"/>
    <property type="molecule type" value="Genomic_DNA"/>
</dbReference>
<dbReference type="Pfam" id="PF10031">
    <property type="entry name" value="DUF2273"/>
    <property type="match status" value="1"/>
</dbReference>
<proteinExistence type="predicted"/>
<comment type="caution">
    <text evidence="2">The sequence shown here is derived from an EMBL/GenBank/DDBJ whole genome shotgun (WGS) entry which is preliminary data.</text>
</comment>
<sequence>MDREKQETFKRYRGRILGLVIAAVFSILFLTIGFGYTVVIAIFVTIGFLVGKWIDGDLNVSSYLEAMFGKRQ</sequence>
<feature type="transmembrane region" description="Helical" evidence="1">
    <location>
        <begin position="16"/>
        <end position="49"/>
    </location>
</feature>
<reference evidence="2" key="1">
    <citation type="submission" date="2021-01" db="EMBL/GenBank/DDBJ databases">
        <title>Genomic Encyclopedia of Type Strains, Phase IV (KMG-IV): sequencing the most valuable type-strain genomes for metagenomic binning, comparative biology and taxonomic classification.</title>
        <authorList>
            <person name="Goeker M."/>
        </authorList>
    </citation>
    <scope>NUCLEOTIDE SEQUENCE</scope>
    <source>
        <strain evidence="2">DSM 21943</strain>
    </source>
</reference>
<dbReference type="InterPro" id="IPR018730">
    <property type="entry name" value="DUF2273"/>
</dbReference>
<evidence type="ECO:0000313" key="2">
    <source>
        <dbReference type="EMBL" id="MBM7837378.1"/>
    </source>
</evidence>
<keyword evidence="1" id="KW-0472">Membrane</keyword>
<dbReference type="RefSeq" id="WP_035419575.1">
    <property type="nucleotide sequence ID" value="NZ_JAFBCV010000001.1"/>
</dbReference>
<evidence type="ECO:0000256" key="1">
    <source>
        <dbReference type="SAM" id="Phobius"/>
    </source>
</evidence>
<gene>
    <name evidence="2" type="ORF">JOC54_000609</name>
</gene>